<dbReference type="EC" id="3.2.1.26" evidence="3 8"/>
<comment type="function">
    <text evidence="9">Enables the bacterium to metabolize sucrose as a sole carbon source.</text>
</comment>
<dbReference type="SUPFAM" id="SSF49899">
    <property type="entry name" value="Concanavalin A-like lectins/glucanases"/>
    <property type="match status" value="1"/>
</dbReference>
<feature type="domain" description="Glycosyl hydrolase family 32 C-terminal" evidence="11">
    <location>
        <begin position="345"/>
        <end position="480"/>
    </location>
</feature>
<dbReference type="InterPro" id="IPR013189">
    <property type="entry name" value="Glyco_hydro_32_C"/>
</dbReference>
<dbReference type="InterPro" id="IPR013148">
    <property type="entry name" value="Glyco_hydro_32_N"/>
</dbReference>
<dbReference type="SUPFAM" id="SSF75005">
    <property type="entry name" value="Arabinanase/levansucrase/invertase"/>
    <property type="match status" value="1"/>
</dbReference>
<feature type="domain" description="Glycosyl hydrolase family 32 N-terminal" evidence="10">
    <location>
        <begin position="38"/>
        <end position="340"/>
    </location>
</feature>
<evidence type="ECO:0000256" key="5">
    <source>
        <dbReference type="ARBA" id="ARBA00022801"/>
    </source>
</evidence>
<dbReference type="RefSeq" id="WP_207942398.1">
    <property type="nucleotide sequence ID" value="NZ_CP147251.1"/>
</dbReference>
<dbReference type="CDD" id="cd18623">
    <property type="entry name" value="GH32_ScrB-like"/>
    <property type="match status" value="1"/>
</dbReference>
<dbReference type="InterPro" id="IPR006232">
    <property type="entry name" value="Suc6P_hydrolase"/>
</dbReference>
<dbReference type="InterPro" id="IPR051214">
    <property type="entry name" value="GH32_Enzymes"/>
</dbReference>
<keyword evidence="6 8" id="KW-0326">Glycosidase</keyword>
<reference evidence="12 13" key="1">
    <citation type="submission" date="2024-03" db="EMBL/GenBank/DDBJ databases">
        <title>The Genome Sequence of Enterococcus sp. DIV2402.</title>
        <authorList>
            <consortium name="The Broad Institute Genomics Platform"/>
            <consortium name="The Broad Institute Microbial Omics Core"/>
            <consortium name="The Broad Institute Genomic Center for Infectious Diseases"/>
            <person name="Earl A."/>
            <person name="Manson A."/>
            <person name="Gilmore M."/>
            <person name="Schwartman J."/>
            <person name="Shea T."/>
            <person name="Abouelleil A."/>
            <person name="Cao P."/>
            <person name="Chapman S."/>
            <person name="Cusick C."/>
            <person name="Young S."/>
            <person name="Neafsey D."/>
            <person name="Nusbaum C."/>
            <person name="Birren B."/>
        </authorList>
    </citation>
    <scope>NUCLEOTIDE SEQUENCE [LARGE SCALE GENOMIC DNA]</scope>
    <source>
        <strain evidence="12 13">DIV2402</strain>
    </source>
</reference>
<dbReference type="PROSITE" id="PS00609">
    <property type="entry name" value="GLYCOSYL_HYDROL_F32"/>
    <property type="match status" value="1"/>
</dbReference>
<comment type="catalytic activity">
    <reaction evidence="8">
        <text>Hydrolysis of terminal non-reducing beta-D-fructofuranoside residues in beta-D-fructofuranosides.</text>
        <dbReference type="EC" id="3.2.1.26"/>
    </reaction>
</comment>
<evidence type="ECO:0000259" key="11">
    <source>
        <dbReference type="Pfam" id="PF08244"/>
    </source>
</evidence>
<evidence type="ECO:0000256" key="8">
    <source>
        <dbReference type="RuleBase" id="RU362110"/>
    </source>
</evidence>
<evidence type="ECO:0000313" key="12">
    <source>
        <dbReference type="EMBL" id="WYJ76350.1"/>
    </source>
</evidence>
<dbReference type="Proteomes" id="UP000664701">
    <property type="component" value="Chromosome"/>
</dbReference>
<evidence type="ECO:0000256" key="1">
    <source>
        <dbReference type="ARBA" id="ARBA00004914"/>
    </source>
</evidence>
<evidence type="ECO:0000256" key="3">
    <source>
        <dbReference type="ARBA" id="ARBA00012758"/>
    </source>
</evidence>
<accession>A0ABZ2SKG8</accession>
<evidence type="ECO:0000256" key="7">
    <source>
        <dbReference type="ARBA" id="ARBA00033367"/>
    </source>
</evidence>
<sequence>MNEWTTEMRYRPYGQWDKDYSQKLITAKKNSLWHMNYHIQPNSGLLNDPNGFSYFNGRWHLFYQLYPFGPVHGLKSWYHLSSTNLVDWKDEGYGLLPDNPYDSHGVYSGTALPVGDQLLLAYTGNVRGENWERASYQMGAWMDKNNQVTKIEQPFIPAPPKGYTTHFRDPQVIPYEKGYLLVIGAQNDQEEGKVLVYQSADLTDWCLLGELDFTKESMGFMVECPNLVFIDERPVLLFCPQGMAQSVTPYDNIYPNMVVIGDAFDSDDVKLINPQPLQNLDYGFDIYATQAFNAPDGRVLSVGWAGLPELEYPTDEEGWAHCLSLVRELTIKDNHLYQLPVAEHKELRQKQTALKGTIGLQQALVENTTNCYELEITLPANSEGVLSFFADEQNNYQLALHFDTKNGKITLDRSQMSLPLNEKFGTTRTVELTQSRALKLQVFADQSICEIFVNDGEYALTSRVFPQTGETQLFIEGTQGEYTGNYWELRSSSQN</sequence>
<name>A0ABZ2SKG8_9ENTE</name>
<dbReference type="InterPro" id="IPR001362">
    <property type="entry name" value="Glyco_hydro_32"/>
</dbReference>
<organism evidence="12 13">
    <name type="scientific">Candidatus Enterococcus lowellii</name>
    <dbReference type="NCBI Taxonomy" id="2230877"/>
    <lineage>
        <taxon>Bacteria</taxon>
        <taxon>Bacillati</taxon>
        <taxon>Bacillota</taxon>
        <taxon>Bacilli</taxon>
        <taxon>Lactobacillales</taxon>
        <taxon>Enterococcaceae</taxon>
        <taxon>Enterococcus</taxon>
    </lineage>
</organism>
<dbReference type="Gene3D" id="2.60.120.560">
    <property type="entry name" value="Exo-inulinase, domain 1"/>
    <property type="match status" value="1"/>
</dbReference>
<evidence type="ECO:0000256" key="9">
    <source>
        <dbReference type="RuleBase" id="RU365015"/>
    </source>
</evidence>
<evidence type="ECO:0000256" key="6">
    <source>
        <dbReference type="ARBA" id="ARBA00023295"/>
    </source>
</evidence>
<comment type="subcellular location">
    <subcellularLocation>
        <location evidence="9">Cytoplasm</location>
    </subcellularLocation>
</comment>
<keyword evidence="5 8" id="KW-0378">Hydrolase</keyword>
<dbReference type="SMART" id="SM00640">
    <property type="entry name" value="Glyco_32"/>
    <property type="match status" value="1"/>
</dbReference>
<dbReference type="NCBIfam" id="TIGR01322">
    <property type="entry name" value="scrB_fam"/>
    <property type="match status" value="1"/>
</dbReference>
<keyword evidence="9" id="KW-0119">Carbohydrate metabolism</keyword>
<dbReference type="Pfam" id="PF08244">
    <property type="entry name" value="Glyco_hydro_32C"/>
    <property type="match status" value="1"/>
</dbReference>
<dbReference type="PANTHER" id="PTHR43101">
    <property type="entry name" value="BETA-FRUCTOSIDASE"/>
    <property type="match status" value="1"/>
</dbReference>
<proteinExistence type="inferred from homology"/>
<keyword evidence="13" id="KW-1185">Reference proteome</keyword>
<evidence type="ECO:0000313" key="13">
    <source>
        <dbReference type="Proteomes" id="UP000664701"/>
    </source>
</evidence>
<comment type="similarity">
    <text evidence="2 8">Belongs to the glycosyl hydrolase 32 family.</text>
</comment>
<gene>
    <name evidence="12" type="ORF">DOK78_000976</name>
</gene>
<dbReference type="Pfam" id="PF00251">
    <property type="entry name" value="Glyco_hydro_32N"/>
    <property type="match status" value="1"/>
</dbReference>
<dbReference type="InterPro" id="IPR013320">
    <property type="entry name" value="ConA-like_dom_sf"/>
</dbReference>
<dbReference type="PANTHER" id="PTHR43101:SF1">
    <property type="entry name" value="BETA-FRUCTOSIDASE"/>
    <property type="match status" value="1"/>
</dbReference>
<dbReference type="InterPro" id="IPR018053">
    <property type="entry name" value="Glyco_hydro_32_AS"/>
</dbReference>
<comment type="pathway">
    <text evidence="1 9">Glycan biosynthesis; sucrose metabolism.</text>
</comment>
<dbReference type="EMBL" id="CP147251">
    <property type="protein sequence ID" value="WYJ76350.1"/>
    <property type="molecule type" value="Genomic_DNA"/>
</dbReference>
<evidence type="ECO:0000256" key="4">
    <source>
        <dbReference type="ARBA" id="ARBA00019623"/>
    </source>
</evidence>
<evidence type="ECO:0000259" key="10">
    <source>
        <dbReference type="Pfam" id="PF00251"/>
    </source>
</evidence>
<dbReference type="InterPro" id="IPR023296">
    <property type="entry name" value="Glyco_hydro_beta-prop_sf"/>
</dbReference>
<keyword evidence="9" id="KW-0963">Cytoplasm</keyword>
<evidence type="ECO:0000256" key="2">
    <source>
        <dbReference type="ARBA" id="ARBA00009902"/>
    </source>
</evidence>
<dbReference type="Gene3D" id="2.115.10.20">
    <property type="entry name" value="Glycosyl hydrolase domain, family 43"/>
    <property type="match status" value="1"/>
</dbReference>
<protein>
    <recommendedName>
        <fullName evidence="4 8">Sucrose-6-phosphate hydrolase</fullName>
        <ecNumber evidence="3 8">3.2.1.26</ecNumber>
    </recommendedName>
    <alternativeName>
        <fullName evidence="7 9">Invertase</fullName>
    </alternativeName>
</protein>